<evidence type="ECO:0008006" key="4">
    <source>
        <dbReference type="Google" id="ProtNLM"/>
    </source>
</evidence>
<sequence>MTFRRSLAVIGGIAVGLAVVGGVDAQSVKASPNDSASGAQYTGSYRGEGDGGDVSAEVRAPGADGKYLVSVDVSGPGCFGSVEGLGVPHGQVLRLETVASGERCEMQLQPLAKGQLSITESSGCRVLHGASCSFEAVVNRVKSIAPTHPSTKASAAPQGGATKFPLVGEWSCKSSKPGGASFSTAFKFDAQGGFVYVDPQSHLIGRYQPSGGSTSVTVEQAKVNGQIVPSSMLVRIDSIVTSPGQSKFKMTLVKLGTEVANTCVTKAVAAATPAPQVDVCSINPAACASVQRNSDIRSQIQDQRCAMLRSQLSGMVGADYQLAKAGCR</sequence>
<dbReference type="Proteomes" id="UP001597463">
    <property type="component" value="Unassembled WGS sequence"/>
</dbReference>
<feature type="compositionally biased region" description="Polar residues" evidence="1">
    <location>
        <begin position="28"/>
        <end position="43"/>
    </location>
</feature>
<evidence type="ECO:0000313" key="2">
    <source>
        <dbReference type="EMBL" id="MFD2752865.1"/>
    </source>
</evidence>
<keyword evidence="3" id="KW-1185">Reference proteome</keyword>
<comment type="caution">
    <text evidence="2">The sequence shown here is derived from an EMBL/GenBank/DDBJ whole genome shotgun (WGS) entry which is preliminary data.</text>
</comment>
<reference evidence="3" key="1">
    <citation type="journal article" date="2019" name="Int. J. Syst. Evol. Microbiol.">
        <title>The Global Catalogue of Microorganisms (GCM) 10K type strain sequencing project: providing services to taxonomists for standard genome sequencing and annotation.</title>
        <authorList>
            <consortium name="The Broad Institute Genomics Platform"/>
            <consortium name="The Broad Institute Genome Sequencing Center for Infectious Disease"/>
            <person name="Wu L."/>
            <person name="Ma J."/>
        </authorList>
    </citation>
    <scope>NUCLEOTIDE SEQUENCE [LARGE SCALE GENOMIC DNA]</scope>
    <source>
        <strain evidence="3">TISTR 1906</strain>
    </source>
</reference>
<evidence type="ECO:0000256" key="1">
    <source>
        <dbReference type="SAM" id="MobiDB-lite"/>
    </source>
</evidence>
<dbReference type="EMBL" id="JBHUMV010000001">
    <property type="protein sequence ID" value="MFD2752865.1"/>
    <property type="molecule type" value="Genomic_DNA"/>
</dbReference>
<organism evidence="2 3">
    <name type="scientific">Comamonas terrae</name>
    <dbReference type="NCBI Taxonomy" id="673548"/>
    <lineage>
        <taxon>Bacteria</taxon>
        <taxon>Pseudomonadati</taxon>
        <taxon>Pseudomonadota</taxon>
        <taxon>Betaproteobacteria</taxon>
        <taxon>Burkholderiales</taxon>
        <taxon>Comamonadaceae</taxon>
        <taxon>Comamonas</taxon>
    </lineage>
</organism>
<evidence type="ECO:0000313" key="3">
    <source>
        <dbReference type="Proteomes" id="UP001597463"/>
    </source>
</evidence>
<accession>A0ABW5UHE1</accession>
<protein>
    <recommendedName>
        <fullName evidence="4">Secreted protein</fullName>
    </recommendedName>
</protein>
<name>A0ABW5UHE1_9BURK</name>
<feature type="region of interest" description="Disordered" evidence="1">
    <location>
        <begin position="28"/>
        <end position="55"/>
    </location>
</feature>
<proteinExistence type="predicted"/>
<gene>
    <name evidence="2" type="ORF">ACFSW6_02100</name>
</gene>
<dbReference type="RefSeq" id="WP_157081844.1">
    <property type="nucleotide sequence ID" value="NZ_BCNT01000003.1"/>
</dbReference>